<dbReference type="GO" id="GO:0030527">
    <property type="term" value="F:structural constituent of chromatin"/>
    <property type="evidence" value="ECO:0007669"/>
    <property type="project" value="InterPro"/>
</dbReference>
<sequence length="127" mass="13900">MPRKKAAATKPAAPAASRKAKFSAITERMTKIQVVNSIAEETGLPKKDVLQVFESLRILISRHMKKRGSGEFTIPEVGVKIRRSKKAATKARTIISPFNGEEIHVPAKPARTTVKVTALKALKETVL</sequence>
<evidence type="ECO:0000313" key="6">
    <source>
        <dbReference type="Proteomes" id="UP000029558"/>
    </source>
</evidence>
<dbReference type="Gene3D" id="4.10.520.10">
    <property type="entry name" value="IHF-like DNA-binding proteins"/>
    <property type="match status" value="1"/>
</dbReference>
<keyword evidence="4" id="KW-0012">Acyltransferase</keyword>
<keyword evidence="7" id="KW-1185">Reference proteome</keyword>
<dbReference type="SMART" id="SM00411">
    <property type="entry name" value="BHL"/>
    <property type="match status" value="1"/>
</dbReference>
<dbReference type="EMBL" id="CP038908">
    <property type="protein sequence ID" value="QGO05620.1"/>
    <property type="molecule type" value="Genomic_DNA"/>
</dbReference>
<dbReference type="AlphaFoldDB" id="A0A095CLJ5"/>
<reference evidence="4" key="2">
    <citation type="submission" date="2015-08" db="EMBL/GenBank/DDBJ databases">
        <title>Complete genome sequence of Piscirickettsia salmonis strain PM32597B1.</title>
        <authorList>
            <person name="Bohle H."/>
            <person name="Henriquez P."/>
            <person name="Navas E."/>
            <person name="Grothusen H."/>
            <person name="Bustamante F."/>
            <person name="Bustos P."/>
            <person name="Bustos P."/>
            <person name="Mancilla M."/>
        </authorList>
    </citation>
    <scope>NUCLEOTIDE SEQUENCE</scope>
    <source>
        <strain evidence="4">PM32597B1</strain>
    </source>
</reference>
<dbReference type="Pfam" id="PF00216">
    <property type="entry name" value="Bac_DNA_binding"/>
    <property type="match status" value="1"/>
</dbReference>
<dbReference type="STRING" id="1238.AWJ11_09945"/>
<evidence type="ECO:0000313" key="7">
    <source>
        <dbReference type="Proteomes" id="UP000422232"/>
    </source>
</evidence>
<dbReference type="Proteomes" id="UP000029558">
    <property type="component" value="Chromosome"/>
</dbReference>
<organism evidence="4 6">
    <name type="scientific">Piscirickettsia salmonis</name>
    <dbReference type="NCBI Taxonomy" id="1238"/>
    <lineage>
        <taxon>Bacteria</taxon>
        <taxon>Pseudomonadati</taxon>
        <taxon>Pseudomonadota</taxon>
        <taxon>Gammaproteobacteria</taxon>
        <taxon>Thiotrichales</taxon>
        <taxon>Piscirickettsiaceae</taxon>
        <taxon>Piscirickettsia</taxon>
    </lineage>
</organism>
<reference evidence="4 6" key="1">
    <citation type="journal article" date="2014" name="Genome Announc.">
        <title>Comparative Genome Analysis of Two Isolates of the Fish Pathogen Piscirickettsia salmonis from Different Hosts Reveals Major Differences in Virulence-Associated Secretion Systems.</title>
        <authorList>
            <person name="Bohle H."/>
            <person name="Henriquez P."/>
            <person name="Grothusen H."/>
            <person name="Navas E."/>
            <person name="Sandoval A."/>
            <person name="Bustamante F."/>
            <person name="Bustos P."/>
            <person name="Mancilla M."/>
        </authorList>
    </citation>
    <scope>NUCLEOTIDE SEQUENCE [LARGE SCALE GENOMIC DNA]</scope>
    <source>
        <strain evidence="6">B1-32597</strain>
        <strain evidence="4">PM32597B1</strain>
    </source>
</reference>
<evidence type="ECO:0000313" key="5">
    <source>
        <dbReference type="EMBL" id="QGO05620.1"/>
    </source>
</evidence>
<reference evidence="5 7" key="3">
    <citation type="submission" date="2019-04" db="EMBL/GenBank/DDBJ databases">
        <title>Complete genome sequencing of Piscirickettsia salmonis strain Psal-009.</title>
        <authorList>
            <person name="Schober I."/>
            <person name="Bunk B."/>
            <person name="Sproer C."/>
            <person name="Carril G.P."/>
            <person name="Riedel T."/>
            <person name="Flores-Herrera P.A."/>
            <person name="Nourdin-Galindo G."/>
            <person name="Marshall S.H."/>
            <person name="Overmann J."/>
        </authorList>
    </citation>
    <scope>NUCLEOTIDE SEQUENCE [LARGE SCALE GENOMIC DNA]</scope>
    <source>
        <strain evidence="5 7">Psal-009</strain>
    </source>
</reference>
<keyword evidence="2 4" id="KW-0238">DNA-binding</keyword>
<dbReference type="Proteomes" id="UP000422232">
    <property type="component" value="Chromosome"/>
</dbReference>
<dbReference type="GO" id="GO:0003677">
    <property type="term" value="F:DNA binding"/>
    <property type="evidence" value="ECO:0007669"/>
    <property type="project" value="UniProtKB-KW"/>
</dbReference>
<evidence type="ECO:0000256" key="3">
    <source>
        <dbReference type="RuleBase" id="RU003939"/>
    </source>
</evidence>
<comment type="similarity">
    <text evidence="1 3">Belongs to the bacterial histone-like protein family.</text>
</comment>
<dbReference type="CDD" id="cd13834">
    <property type="entry name" value="HU_like"/>
    <property type="match status" value="1"/>
</dbReference>
<dbReference type="OrthoDB" id="331625at2"/>
<name>A0A095CLJ5_PISSA</name>
<dbReference type="EMBL" id="CP012508">
    <property type="protein sequence ID" value="ALB23162.1"/>
    <property type="molecule type" value="Genomic_DNA"/>
</dbReference>
<keyword evidence="4" id="KW-0808">Transferase</keyword>
<evidence type="ECO:0000256" key="1">
    <source>
        <dbReference type="ARBA" id="ARBA00010529"/>
    </source>
</evidence>
<dbReference type="InterPro" id="IPR010992">
    <property type="entry name" value="IHF-like_DNA-bd_dom_sf"/>
</dbReference>
<dbReference type="InterPro" id="IPR000119">
    <property type="entry name" value="Hist_DNA-bd"/>
</dbReference>
<accession>A0A095CLJ5</accession>
<evidence type="ECO:0000256" key="2">
    <source>
        <dbReference type="ARBA" id="ARBA00023125"/>
    </source>
</evidence>
<dbReference type="GeneID" id="66740695"/>
<evidence type="ECO:0000313" key="4">
    <source>
        <dbReference type="EMBL" id="ALB23162.1"/>
    </source>
</evidence>
<protein>
    <submittedName>
        <fullName evidence="4">Bacterial DNA-binding family protein</fullName>
        <ecNumber evidence="4">2.3.2.2</ecNumber>
    </submittedName>
    <submittedName>
        <fullName evidence="5">Px</fullName>
    </submittedName>
</protein>
<dbReference type="RefSeq" id="WP_016209463.1">
    <property type="nucleotide sequence ID" value="NZ_CP012413.1"/>
</dbReference>
<dbReference type="SUPFAM" id="SSF47729">
    <property type="entry name" value="IHF-like DNA-binding proteins"/>
    <property type="match status" value="1"/>
</dbReference>
<gene>
    <name evidence="4" type="ORF">KU39_1982</name>
    <name evidence="5" type="ORF">Psal009_01512</name>
</gene>
<dbReference type="GO" id="GO:0103068">
    <property type="term" value="F:leukotriene C4 gamma-glutamyl transferase activity"/>
    <property type="evidence" value="ECO:0007669"/>
    <property type="project" value="UniProtKB-EC"/>
</dbReference>
<proteinExistence type="inferred from homology"/>
<dbReference type="EC" id="2.3.2.2" evidence="4"/>